<sequence>MTTEPSRIPAAEPLRVDARNNRTRIVEAARDLFATQGLDVTMTDIARHSGVGVATLYRRFPTKDSLVTEAFAEQIELCASVVADALADPDPWRAFHTVLEQVCAMQAVDRGFTGAFTSRFPDSATFDQLRARAEQGFGELADRAKASGHLRADFTFDDITLLLMANGGIVADSRRTALAASRRLVALMLHAFRATGAEPLPPAPHLGLQHVVRPPAAH</sequence>
<dbReference type="InterPro" id="IPR023772">
    <property type="entry name" value="DNA-bd_HTH_TetR-type_CS"/>
</dbReference>
<dbReference type="AlphaFoldDB" id="A0A9X2VQB1"/>
<dbReference type="PRINTS" id="PR00455">
    <property type="entry name" value="HTHTETR"/>
</dbReference>
<protein>
    <submittedName>
        <fullName evidence="6">TetR/AcrR family transcriptional regulator</fullName>
    </submittedName>
</protein>
<dbReference type="Gene3D" id="1.10.357.10">
    <property type="entry name" value="Tetracycline Repressor, domain 2"/>
    <property type="match status" value="1"/>
</dbReference>
<dbReference type="InterPro" id="IPR001647">
    <property type="entry name" value="HTH_TetR"/>
</dbReference>
<proteinExistence type="predicted"/>
<accession>A0A9X2VQB1</accession>
<dbReference type="InterPro" id="IPR036271">
    <property type="entry name" value="Tet_transcr_reg_TetR-rel_C_sf"/>
</dbReference>
<dbReference type="Pfam" id="PF00440">
    <property type="entry name" value="TetR_N"/>
    <property type="match status" value="1"/>
</dbReference>
<dbReference type="InterPro" id="IPR009057">
    <property type="entry name" value="Homeodomain-like_sf"/>
</dbReference>
<dbReference type="InterPro" id="IPR050109">
    <property type="entry name" value="HTH-type_TetR-like_transc_reg"/>
</dbReference>
<dbReference type="InterPro" id="IPR049445">
    <property type="entry name" value="TetR_SbtR-like_C"/>
</dbReference>
<dbReference type="Proteomes" id="UP001141259">
    <property type="component" value="Unassembled WGS sequence"/>
</dbReference>
<evidence type="ECO:0000313" key="7">
    <source>
        <dbReference type="Proteomes" id="UP001141259"/>
    </source>
</evidence>
<dbReference type="PROSITE" id="PS01081">
    <property type="entry name" value="HTH_TETR_1"/>
    <property type="match status" value="1"/>
</dbReference>
<organism evidence="6 7">
    <name type="scientific">Umezawaea endophytica</name>
    <dbReference type="NCBI Taxonomy" id="1654476"/>
    <lineage>
        <taxon>Bacteria</taxon>
        <taxon>Bacillati</taxon>
        <taxon>Actinomycetota</taxon>
        <taxon>Actinomycetes</taxon>
        <taxon>Pseudonocardiales</taxon>
        <taxon>Pseudonocardiaceae</taxon>
        <taxon>Umezawaea</taxon>
    </lineage>
</organism>
<dbReference type="PROSITE" id="PS50977">
    <property type="entry name" value="HTH_TETR_2"/>
    <property type="match status" value="1"/>
</dbReference>
<dbReference type="EMBL" id="JANYMP010000010">
    <property type="protein sequence ID" value="MCS7479498.1"/>
    <property type="molecule type" value="Genomic_DNA"/>
</dbReference>
<keyword evidence="2 4" id="KW-0238">DNA-binding</keyword>
<comment type="caution">
    <text evidence="6">The sequence shown here is derived from an EMBL/GenBank/DDBJ whole genome shotgun (WGS) entry which is preliminary data.</text>
</comment>
<evidence type="ECO:0000256" key="1">
    <source>
        <dbReference type="ARBA" id="ARBA00023015"/>
    </source>
</evidence>
<evidence type="ECO:0000256" key="2">
    <source>
        <dbReference type="ARBA" id="ARBA00023125"/>
    </source>
</evidence>
<dbReference type="RefSeq" id="WP_259624998.1">
    <property type="nucleotide sequence ID" value="NZ_JANYMP010000010.1"/>
</dbReference>
<feature type="domain" description="HTH tetR-type" evidence="5">
    <location>
        <begin position="19"/>
        <end position="78"/>
    </location>
</feature>
<feature type="DNA-binding region" description="H-T-H motif" evidence="4">
    <location>
        <begin position="41"/>
        <end position="60"/>
    </location>
</feature>
<dbReference type="GO" id="GO:0000976">
    <property type="term" value="F:transcription cis-regulatory region binding"/>
    <property type="evidence" value="ECO:0007669"/>
    <property type="project" value="TreeGrafter"/>
</dbReference>
<evidence type="ECO:0000256" key="3">
    <source>
        <dbReference type="ARBA" id="ARBA00023163"/>
    </source>
</evidence>
<dbReference type="GO" id="GO:0003700">
    <property type="term" value="F:DNA-binding transcription factor activity"/>
    <property type="evidence" value="ECO:0007669"/>
    <property type="project" value="TreeGrafter"/>
</dbReference>
<keyword evidence="3" id="KW-0804">Transcription</keyword>
<dbReference type="PANTHER" id="PTHR30055:SF234">
    <property type="entry name" value="HTH-TYPE TRANSCRIPTIONAL REGULATOR BETI"/>
    <property type="match status" value="1"/>
</dbReference>
<keyword evidence="7" id="KW-1185">Reference proteome</keyword>
<evidence type="ECO:0000259" key="5">
    <source>
        <dbReference type="PROSITE" id="PS50977"/>
    </source>
</evidence>
<reference evidence="6" key="1">
    <citation type="submission" date="2022-08" db="EMBL/GenBank/DDBJ databases">
        <authorList>
            <person name="Tistechok S."/>
            <person name="Samborskyy M."/>
            <person name="Roman I."/>
        </authorList>
    </citation>
    <scope>NUCLEOTIDE SEQUENCE</scope>
    <source>
        <strain evidence="6">DSM 103496</strain>
    </source>
</reference>
<evidence type="ECO:0000313" key="6">
    <source>
        <dbReference type="EMBL" id="MCS7479498.1"/>
    </source>
</evidence>
<name>A0A9X2VQB1_9PSEU</name>
<gene>
    <name evidence="6" type="ORF">NZH93_21775</name>
</gene>
<dbReference type="SUPFAM" id="SSF48498">
    <property type="entry name" value="Tetracyclin repressor-like, C-terminal domain"/>
    <property type="match status" value="1"/>
</dbReference>
<keyword evidence="1" id="KW-0805">Transcription regulation</keyword>
<evidence type="ECO:0000256" key="4">
    <source>
        <dbReference type="PROSITE-ProRule" id="PRU00335"/>
    </source>
</evidence>
<dbReference type="PANTHER" id="PTHR30055">
    <property type="entry name" value="HTH-TYPE TRANSCRIPTIONAL REGULATOR RUTR"/>
    <property type="match status" value="1"/>
</dbReference>
<dbReference type="SUPFAM" id="SSF46689">
    <property type="entry name" value="Homeodomain-like"/>
    <property type="match status" value="1"/>
</dbReference>
<dbReference type="Pfam" id="PF21597">
    <property type="entry name" value="TetR_C_43"/>
    <property type="match status" value="1"/>
</dbReference>